<proteinExistence type="predicted"/>
<dbReference type="InterPro" id="IPR027417">
    <property type="entry name" value="P-loop_NTPase"/>
</dbReference>
<keyword evidence="8" id="KW-1185">Reference proteome</keyword>
<evidence type="ECO:0000256" key="3">
    <source>
        <dbReference type="ARBA" id="ARBA00022801"/>
    </source>
</evidence>
<evidence type="ECO:0000256" key="2">
    <source>
        <dbReference type="ARBA" id="ARBA00022741"/>
    </source>
</evidence>
<evidence type="ECO:0000313" key="8">
    <source>
        <dbReference type="Proteomes" id="UP000046395"/>
    </source>
</evidence>
<feature type="domain" description="G" evidence="7">
    <location>
        <begin position="307"/>
        <end position="360"/>
    </location>
</feature>
<evidence type="ECO:0000256" key="6">
    <source>
        <dbReference type="SAM" id="MobiDB-lite"/>
    </source>
</evidence>
<dbReference type="GO" id="GO:0005829">
    <property type="term" value="C:cytosol"/>
    <property type="evidence" value="ECO:0007669"/>
    <property type="project" value="TreeGrafter"/>
</dbReference>
<dbReference type="GO" id="GO:0003924">
    <property type="term" value="F:GTPase activity"/>
    <property type="evidence" value="ECO:0007669"/>
    <property type="project" value="InterPro"/>
</dbReference>
<dbReference type="Pfam" id="PF01926">
    <property type="entry name" value="MMR_HSR1"/>
    <property type="match status" value="1"/>
</dbReference>
<keyword evidence="4" id="KW-0342">GTP-binding</keyword>
<dbReference type="WBParaSite" id="TMUE_3000014137.1">
    <property type="protein sequence ID" value="TMUE_3000014137.1"/>
    <property type="gene ID" value="WBGene00293258"/>
</dbReference>
<dbReference type="InterPro" id="IPR043358">
    <property type="entry name" value="GNL1-like"/>
</dbReference>
<reference evidence="9" key="1">
    <citation type="submission" date="2019-12" db="UniProtKB">
        <authorList>
            <consortium name="WormBaseParasite"/>
        </authorList>
    </citation>
    <scope>IDENTIFICATION</scope>
</reference>
<dbReference type="PANTHER" id="PTHR45709:SF2">
    <property type="entry name" value="LARGE SUBUNIT GTPASE 1 HOMOLOG"/>
    <property type="match status" value="1"/>
</dbReference>
<evidence type="ECO:0000256" key="1">
    <source>
        <dbReference type="ARBA" id="ARBA00022490"/>
    </source>
</evidence>
<evidence type="ECO:0000259" key="7">
    <source>
        <dbReference type="Pfam" id="PF01926"/>
    </source>
</evidence>
<dbReference type="InterPro" id="IPR006073">
    <property type="entry name" value="GTP-bd"/>
</dbReference>
<keyword evidence="3" id="KW-0378">Hydrolase</keyword>
<feature type="region of interest" description="Disordered" evidence="6">
    <location>
        <begin position="231"/>
        <end position="270"/>
    </location>
</feature>
<evidence type="ECO:0000256" key="4">
    <source>
        <dbReference type="ARBA" id="ARBA00023134"/>
    </source>
</evidence>
<dbReference type="SUPFAM" id="SSF52540">
    <property type="entry name" value="P-loop containing nucleoside triphosphate hydrolases"/>
    <property type="match status" value="1"/>
</dbReference>
<dbReference type="GO" id="GO:0005525">
    <property type="term" value="F:GTP binding"/>
    <property type="evidence" value="ECO:0007669"/>
    <property type="project" value="UniProtKB-KW"/>
</dbReference>
<dbReference type="STRING" id="70415.A0A5S6R4M0"/>
<feature type="compositionally biased region" description="Basic and acidic residues" evidence="6">
    <location>
        <begin position="231"/>
        <end position="240"/>
    </location>
</feature>
<protein>
    <recommendedName>
        <fullName evidence="5">Large subunit GTPase 1 homolog</fullName>
    </recommendedName>
</protein>
<dbReference type="CDD" id="cd01857">
    <property type="entry name" value="HSR1_MMR1"/>
    <property type="match status" value="1"/>
</dbReference>
<evidence type="ECO:0000256" key="5">
    <source>
        <dbReference type="ARBA" id="ARBA00040145"/>
    </source>
</evidence>
<evidence type="ECO:0000313" key="9">
    <source>
        <dbReference type="WBParaSite" id="TMUE_3000014137.1"/>
    </source>
</evidence>
<keyword evidence="1" id="KW-0963">Cytoplasm</keyword>
<keyword evidence="2" id="KW-0547">Nucleotide-binding</keyword>
<dbReference type="Proteomes" id="UP000046395">
    <property type="component" value="Unassembled WGS sequence"/>
</dbReference>
<name>A0A5S6R4M0_TRIMR</name>
<dbReference type="Gene3D" id="3.40.50.300">
    <property type="entry name" value="P-loop containing nucleotide triphosphate hydrolases"/>
    <property type="match status" value="1"/>
</dbReference>
<dbReference type="AlphaFoldDB" id="A0A5S6R4M0"/>
<dbReference type="PANTHER" id="PTHR45709">
    <property type="entry name" value="LARGE SUBUNIT GTPASE 1 HOMOLOG-RELATED"/>
    <property type="match status" value="1"/>
</dbReference>
<accession>A0A5S6R4M0</accession>
<sequence length="384" mass="42588">MAKKKSNSSVGYSLVKASRRRRVRSTKVGTAVSTAPTTAGQMRSITEETDLEQFFAKAEMRGRDFAAEKLDPKVILNSVSFPQEIAAPSVPCFDYLPNKLRMPRKPDWRLAGNAEAFLQLEQKAFVEWRKDLEDLQQKGGYILTPFEKNLDIWRQLWRVIERSDVVVELLDSRNPLMFRVPDLEAAVKETCPNKVVFLLLSKADLLTSKQRQFWADYLTDRGDHFAFWSNADDRTQKETEAQDDEMESPIAESDTASSVSGKGNADAAEAVEERTLQATTTLQAGELLSILKGLRPDVDTSQRPIVIGMVGYPNVGKSSTINKILGAKRAAVSATPGKTKHLQTLIVDHDVTLCDAPGLVFPALHFGRHHMLLAGSSNGITVLS</sequence>
<organism evidence="8 9">
    <name type="scientific">Trichuris muris</name>
    <name type="common">Mouse whipworm</name>
    <dbReference type="NCBI Taxonomy" id="70415"/>
    <lineage>
        <taxon>Eukaryota</taxon>
        <taxon>Metazoa</taxon>
        <taxon>Ecdysozoa</taxon>
        <taxon>Nematoda</taxon>
        <taxon>Enoplea</taxon>
        <taxon>Dorylaimia</taxon>
        <taxon>Trichinellida</taxon>
        <taxon>Trichuridae</taxon>
        <taxon>Trichuris</taxon>
    </lineage>
</organism>